<name>A0A6J2THA3_DROLE</name>
<dbReference type="NCBIfam" id="TIGR00231">
    <property type="entry name" value="small_GTP"/>
    <property type="match status" value="1"/>
</dbReference>
<dbReference type="PANTHER" id="PTHR24071:SF0">
    <property type="entry name" value="GTP-BINDING NUCLEAR PROTEIN RAN"/>
    <property type="match status" value="1"/>
</dbReference>
<evidence type="ECO:0000256" key="1">
    <source>
        <dbReference type="ARBA" id="ARBA00004123"/>
    </source>
</evidence>
<dbReference type="GO" id="GO:0000054">
    <property type="term" value="P:ribosomal subunit export from nucleus"/>
    <property type="evidence" value="ECO:0007669"/>
    <property type="project" value="TreeGrafter"/>
</dbReference>
<keyword evidence="4" id="KW-0547">Nucleotide-binding</keyword>
<dbReference type="GO" id="GO:0005634">
    <property type="term" value="C:nucleus"/>
    <property type="evidence" value="ECO:0007669"/>
    <property type="project" value="UniProtKB-SubCell"/>
</dbReference>
<dbReference type="SUPFAM" id="SSF52540">
    <property type="entry name" value="P-loop containing nucleoside triphosphate hydrolases"/>
    <property type="match status" value="1"/>
</dbReference>
<dbReference type="Gene3D" id="3.40.50.300">
    <property type="entry name" value="P-loop containing nucleotide triphosphate hydrolases"/>
    <property type="match status" value="1"/>
</dbReference>
<dbReference type="GO" id="GO:0005525">
    <property type="term" value="F:GTP binding"/>
    <property type="evidence" value="ECO:0007669"/>
    <property type="project" value="UniProtKB-KW"/>
</dbReference>
<keyword evidence="7" id="KW-0539">Nucleus</keyword>
<organism evidence="8 9">
    <name type="scientific">Drosophila lebanonensis</name>
    <name type="common">Fruit fly</name>
    <name type="synonym">Scaptodrosophila lebanonensis</name>
    <dbReference type="NCBI Taxonomy" id="7225"/>
    <lineage>
        <taxon>Eukaryota</taxon>
        <taxon>Metazoa</taxon>
        <taxon>Ecdysozoa</taxon>
        <taxon>Arthropoda</taxon>
        <taxon>Hexapoda</taxon>
        <taxon>Insecta</taxon>
        <taxon>Pterygota</taxon>
        <taxon>Neoptera</taxon>
        <taxon>Endopterygota</taxon>
        <taxon>Diptera</taxon>
        <taxon>Brachycera</taxon>
        <taxon>Muscomorpha</taxon>
        <taxon>Ephydroidea</taxon>
        <taxon>Drosophilidae</taxon>
        <taxon>Scaptodrosophila</taxon>
    </lineage>
</organism>
<accession>A0A6J2THA3</accession>
<dbReference type="InterPro" id="IPR001806">
    <property type="entry name" value="Small_GTPase"/>
</dbReference>
<comment type="subcellular location">
    <subcellularLocation>
        <location evidence="1">Nucleus</location>
    </subcellularLocation>
</comment>
<dbReference type="PROSITE" id="PS51418">
    <property type="entry name" value="RAN"/>
    <property type="match status" value="1"/>
</dbReference>
<evidence type="ECO:0000256" key="4">
    <source>
        <dbReference type="ARBA" id="ARBA00022741"/>
    </source>
</evidence>
<evidence type="ECO:0000256" key="7">
    <source>
        <dbReference type="ARBA" id="ARBA00023242"/>
    </source>
</evidence>
<dbReference type="GO" id="GO:0003924">
    <property type="term" value="F:GTPase activity"/>
    <property type="evidence" value="ECO:0007669"/>
    <property type="project" value="InterPro"/>
</dbReference>
<dbReference type="OrthoDB" id="48625at2759"/>
<proteinExistence type="inferred from homology"/>
<sequence length="224" mass="25158">MELKPKLSRSHTYKCLLVGDKGTGKTSFLLRHATGKYETKYSPTCGVSVHTLLFETNYRAVAFQMWDTAGDAEVGGIRNAYFLYGQCALVLFDLSAAATFANVASWVERLQEFCGRHIPIVVCGCKADLKRMSEDIDFKQQENVDYCEFSTRAAWNLEAPFKLLCTKLFQLKDVRFLSQPVMGPAKDLLLDGASLQRMWEEMEAVRAKGLKAKEIESQKLGAFA</sequence>
<keyword evidence="3" id="KW-0813">Transport</keyword>
<dbReference type="Pfam" id="PF00071">
    <property type="entry name" value="Ras"/>
    <property type="match status" value="1"/>
</dbReference>
<dbReference type="PRINTS" id="PR00449">
    <property type="entry name" value="RASTRNSFRMNG"/>
</dbReference>
<dbReference type="RefSeq" id="XP_030374407.1">
    <property type="nucleotide sequence ID" value="XM_030518547.1"/>
</dbReference>
<evidence type="ECO:0000313" key="8">
    <source>
        <dbReference type="Proteomes" id="UP000504634"/>
    </source>
</evidence>
<dbReference type="GO" id="GO:0006606">
    <property type="term" value="P:protein import into nucleus"/>
    <property type="evidence" value="ECO:0007669"/>
    <property type="project" value="TreeGrafter"/>
</dbReference>
<dbReference type="InterPro" id="IPR027417">
    <property type="entry name" value="P-loop_NTPase"/>
</dbReference>
<reference evidence="9" key="1">
    <citation type="submission" date="2025-08" db="UniProtKB">
        <authorList>
            <consortium name="RefSeq"/>
        </authorList>
    </citation>
    <scope>IDENTIFICATION</scope>
    <source>
        <strain evidence="9">11010-0011.00</strain>
        <tissue evidence="9">Whole body</tissue>
    </source>
</reference>
<dbReference type="Proteomes" id="UP000504634">
    <property type="component" value="Unplaced"/>
</dbReference>
<keyword evidence="6" id="KW-0342">GTP-binding</keyword>
<evidence type="ECO:0000313" key="9">
    <source>
        <dbReference type="RefSeq" id="XP_030374407.1"/>
    </source>
</evidence>
<dbReference type="SMART" id="SM00175">
    <property type="entry name" value="RAB"/>
    <property type="match status" value="1"/>
</dbReference>
<gene>
    <name evidence="9" type="primary">LOC115623976</name>
</gene>
<evidence type="ECO:0000256" key="2">
    <source>
        <dbReference type="ARBA" id="ARBA00008028"/>
    </source>
</evidence>
<keyword evidence="8" id="KW-1185">Reference proteome</keyword>
<dbReference type="PROSITE" id="PS51419">
    <property type="entry name" value="RAB"/>
    <property type="match status" value="1"/>
</dbReference>
<dbReference type="SMART" id="SM00176">
    <property type="entry name" value="RAN"/>
    <property type="match status" value="1"/>
</dbReference>
<dbReference type="InterPro" id="IPR005225">
    <property type="entry name" value="Small_GTP-bd"/>
</dbReference>
<evidence type="ECO:0000256" key="6">
    <source>
        <dbReference type="ARBA" id="ARBA00023134"/>
    </source>
</evidence>
<dbReference type="GO" id="GO:0005737">
    <property type="term" value="C:cytoplasm"/>
    <property type="evidence" value="ECO:0007669"/>
    <property type="project" value="TreeGrafter"/>
</dbReference>
<dbReference type="GeneID" id="115623976"/>
<protein>
    <submittedName>
        <fullName evidence="9">GTP-binding nuclear protein Ran1B-like</fullName>
    </submittedName>
</protein>
<dbReference type="SMART" id="SM00173">
    <property type="entry name" value="RAS"/>
    <property type="match status" value="1"/>
</dbReference>
<dbReference type="SMART" id="SM00174">
    <property type="entry name" value="RHO"/>
    <property type="match status" value="1"/>
</dbReference>
<comment type="similarity">
    <text evidence="2">Belongs to the small GTPase superfamily. Ran family.</text>
</comment>
<dbReference type="InterPro" id="IPR002041">
    <property type="entry name" value="Ran_GTPase"/>
</dbReference>
<keyword evidence="5" id="KW-0653">Protein transport</keyword>
<dbReference type="AlphaFoldDB" id="A0A6J2THA3"/>
<dbReference type="FunFam" id="3.40.50.300:FF:001447">
    <property type="entry name" value="Ras-related protein Rab-1B"/>
    <property type="match status" value="1"/>
</dbReference>
<evidence type="ECO:0000256" key="3">
    <source>
        <dbReference type="ARBA" id="ARBA00022448"/>
    </source>
</evidence>
<dbReference type="PANTHER" id="PTHR24071">
    <property type="entry name" value="RAN GTPASE"/>
    <property type="match status" value="1"/>
</dbReference>
<evidence type="ECO:0000256" key="5">
    <source>
        <dbReference type="ARBA" id="ARBA00022927"/>
    </source>
</evidence>